<gene>
    <name evidence="1" type="ORF">HPB47_021519</name>
</gene>
<proteinExistence type="predicted"/>
<accession>A0AC60QCC6</accession>
<comment type="caution">
    <text evidence="1">The sequence shown here is derived from an EMBL/GenBank/DDBJ whole genome shotgun (WGS) entry which is preliminary data.</text>
</comment>
<evidence type="ECO:0000313" key="2">
    <source>
        <dbReference type="Proteomes" id="UP000805193"/>
    </source>
</evidence>
<name>A0AC60QCC6_IXOPE</name>
<sequence length="91" mass="10090">MPAQQQCDPYGESCQQHAWPPVAFRKKGNSLTVSGPDVPAALESVPQAVSCERAKRRTVSDRCIEHPLGTKRRYDVTPQETLRAIPTNAEM</sequence>
<reference evidence="1 2" key="1">
    <citation type="journal article" date="2020" name="Cell">
        <title>Large-Scale Comparative Analyses of Tick Genomes Elucidate Their Genetic Diversity and Vector Capacities.</title>
        <authorList>
            <consortium name="Tick Genome and Microbiome Consortium (TIGMIC)"/>
            <person name="Jia N."/>
            <person name="Wang J."/>
            <person name="Shi W."/>
            <person name="Du L."/>
            <person name="Sun Y."/>
            <person name="Zhan W."/>
            <person name="Jiang J.F."/>
            <person name="Wang Q."/>
            <person name="Zhang B."/>
            <person name="Ji P."/>
            <person name="Bell-Sakyi L."/>
            <person name="Cui X.M."/>
            <person name="Yuan T.T."/>
            <person name="Jiang B.G."/>
            <person name="Yang W.F."/>
            <person name="Lam T.T."/>
            <person name="Chang Q.C."/>
            <person name="Ding S.J."/>
            <person name="Wang X.J."/>
            <person name="Zhu J.G."/>
            <person name="Ruan X.D."/>
            <person name="Zhao L."/>
            <person name="Wei J.T."/>
            <person name="Ye R.Z."/>
            <person name="Que T.C."/>
            <person name="Du C.H."/>
            <person name="Zhou Y.H."/>
            <person name="Cheng J.X."/>
            <person name="Dai P.F."/>
            <person name="Guo W.B."/>
            <person name="Han X.H."/>
            <person name="Huang E.J."/>
            <person name="Li L.F."/>
            <person name="Wei W."/>
            <person name="Gao Y.C."/>
            <person name="Liu J.Z."/>
            <person name="Shao H.Z."/>
            <person name="Wang X."/>
            <person name="Wang C.C."/>
            <person name="Yang T.C."/>
            <person name="Huo Q.B."/>
            <person name="Li W."/>
            <person name="Chen H.Y."/>
            <person name="Chen S.E."/>
            <person name="Zhou L.G."/>
            <person name="Ni X.B."/>
            <person name="Tian J.H."/>
            <person name="Sheng Y."/>
            <person name="Liu T."/>
            <person name="Pan Y.S."/>
            <person name="Xia L.Y."/>
            <person name="Li J."/>
            <person name="Zhao F."/>
            <person name="Cao W.C."/>
        </authorList>
    </citation>
    <scope>NUCLEOTIDE SEQUENCE [LARGE SCALE GENOMIC DNA]</scope>
    <source>
        <strain evidence="1">Iper-2018</strain>
    </source>
</reference>
<protein>
    <submittedName>
        <fullName evidence="1">Uncharacterized protein</fullName>
    </submittedName>
</protein>
<keyword evidence="2" id="KW-1185">Reference proteome</keyword>
<dbReference type="EMBL" id="JABSTQ010009203">
    <property type="protein sequence ID" value="KAG0431714.1"/>
    <property type="molecule type" value="Genomic_DNA"/>
</dbReference>
<organism evidence="1 2">
    <name type="scientific">Ixodes persulcatus</name>
    <name type="common">Taiga tick</name>
    <dbReference type="NCBI Taxonomy" id="34615"/>
    <lineage>
        <taxon>Eukaryota</taxon>
        <taxon>Metazoa</taxon>
        <taxon>Ecdysozoa</taxon>
        <taxon>Arthropoda</taxon>
        <taxon>Chelicerata</taxon>
        <taxon>Arachnida</taxon>
        <taxon>Acari</taxon>
        <taxon>Parasitiformes</taxon>
        <taxon>Ixodida</taxon>
        <taxon>Ixodoidea</taxon>
        <taxon>Ixodidae</taxon>
        <taxon>Ixodinae</taxon>
        <taxon>Ixodes</taxon>
    </lineage>
</organism>
<evidence type="ECO:0000313" key="1">
    <source>
        <dbReference type="EMBL" id="KAG0431714.1"/>
    </source>
</evidence>
<dbReference type="Proteomes" id="UP000805193">
    <property type="component" value="Unassembled WGS sequence"/>
</dbReference>